<organism evidence="3">
    <name type="scientific">Soboliphyme baturini</name>
    <dbReference type="NCBI Taxonomy" id="241478"/>
    <lineage>
        <taxon>Eukaryota</taxon>
        <taxon>Metazoa</taxon>
        <taxon>Ecdysozoa</taxon>
        <taxon>Nematoda</taxon>
        <taxon>Enoplea</taxon>
        <taxon>Dorylaimia</taxon>
        <taxon>Dioctophymatida</taxon>
        <taxon>Dioctophymatoidea</taxon>
        <taxon>Soboliphymatidae</taxon>
        <taxon>Soboliphyme</taxon>
    </lineage>
</organism>
<dbReference type="WBParaSite" id="SBAD_0000305901-mRNA-1">
    <property type="protein sequence ID" value="SBAD_0000305901-mRNA-1"/>
    <property type="gene ID" value="SBAD_0000305901"/>
</dbReference>
<evidence type="ECO:0000313" key="1">
    <source>
        <dbReference type="EMBL" id="VDO99383.1"/>
    </source>
</evidence>
<dbReference type="Proteomes" id="UP000270296">
    <property type="component" value="Unassembled WGS sequence"/>
</dbReference>
<sequence length="80" mass="8983">MCLVATLLGEVVSSEEDITLTFEVMDSRIPQRGDLTFRDGSSNAEKELVDLCYVSSRGTFFELLVLDKLYWSPGTVRNAF</sequence>
<gene>
    <name evidence="1" type="ORF">SBAD_LOCUS2920</name>
</gene>
<reference evidence="3" key="1">
    <citation type="submission" date="2016-06" db="UniProtKB">
        <authorList>
            <consortium name="WormBaseParasite"/>
        </authorList>
    </citation>
    <scope>IDENTIFICATION</scope>
</reference>
<dbReference type="EMBL" id="UZAM01007478">
    <property type="protein sequence ID" value="VDO99383.1"/>
    <property type="molecule type" value="Genomic_DNA"/>
</dbReference>
<name>A0A183IH25_9BILA</name>
<accession>A0A183IH25</accession>
<dbReference type="AlphaFoldDB" id="A0A183IH25"/>
<evidence type="ECO:0000313" key="3">
    <source>
        <dbReference type="WBParaSite" id="SBAD_0000305901-mRNA-1"/>
    </source>
</evidence>
<evidence type="ECO:0000313" key="2">
    <source>
        <dbReference type="Proteomes" id="UP000270296"/>
    </source>
</evidence>
<reference evidence="1 2" key="2">
    <citation type="submission" date="2018-11" db="EMBL/GenBank/DDBJ databases">
        <authorList>
            <consortium name="Pathogen Informatics"/>
        </authorList>
    </citation>
    <scope>NUCLEOTIDE SEQUENCE [LARGE SCALE GENOMIC DNA]</scope>
</reference>
<protein>
    <submittedName>
        <fullName evidence="3">PPIase cyclophilin-type domain-containing protein</fullName>
    </submittedName>
</protein>
<keyword evidence="2" id="KW-1185">Reference proteome</keyword>
<proteinExistence type="predicted"/>